<name>A0A553IBY5_9PEZI</name>
<sequence length="516" mass="57852">MDLSSVASNRRSCTGQSWSSPAYQVHYRQQSLPSSDQAMRGSLIVSPGFVAVPSNALEWKRTIQEVKQRYLARKYRSCSMQCCEILENLKDTSSIEPLHLIYLHFYAASSFEWCARPLSCSSAYRTKLLRSAQEHYAEAEGLIVATGWDIAERARSPSPVSTISLSSPRLSVSSRTSGSSSSASSPRTSVFSLDDETTAKVARSTRVKTKKKVSFSSLPEFFEFQPEPYIRPDSPTLGWDHYVSASPQELYASFPMSPTKAKPASIIKQPFERRIGHPSMKTTADVEPKPSLKNSSRAITPATLDLTDKHTMDRESSQERSSTPSNHTFDLESFLQTRSVNRFREQLSALRDQVSRHRVAVEGLLGKPETSTPSNRSDMLTEAQQLHVKSPSPSLRHHQSMNPTPEPKPDPNPTGRTNNSVRPALRVRTDMRSDFPRMQQHHFRRYSSASTSLCQARGDIAITPTSAIPSPLSASGDGGNLWDRIERLRATPRKRFDSRRYELLREQVLVELEPCC</sequence>
<keyword evidence="3" id="KW-1185">Reference proteome</keyword>
<comment type="caution">
    <text evidence="2">The sequence shown here is derived from an EMBL/GenBank/DDBJ whole genome shotgun (WGS) entry which is preliminary data.</text>
</comment>
<feature type="compositionally biased region" description="Polar residues" evidence="1">
    <location>
        <begin position="369"/>
        <end position="384"/>
    </location>
</feature>
<evidence type="ECO:0000313" key="3">
    <source>
        <dbReference type="Proteomes" id="UP000319160"/>
    </source>
</evidence>
<evidence type="ECO:0000313" key="2">
    <source>
        <dbReference type="EMBL" id="TRX97709.1"/>
    </source>
</evidence>
<feature type="region of interest" description="Disordered" evidence="1">
    <location>
        <begin position="361"/>
        <end position="423"/>
    </location>
</feature>
<gene>
    <name evidence="2" type="ORF">FHL15_001464</name>
</gene>
<evidence type="ECO:0000256" key="1">
    <source>
        <dbReference type="SAM" id="MobiDB-lite"/>
    </source>
</evidence>
<accession>A0A553IBY5</accession>
<dbReference type="OrthoDB" id="3641178at2759"/>
<dbReference type="Proteomes" id="UP000319160">
    <property type="component" value="Unassembled WGS sequence"/>
</dbReference>
<dbReference type="AlphaFoldDB" id="A0A553IBY5"/>
<proteinExistence type="predicted"/>
<dbReference type="EMBL" id="VFLP01000005">
    <property type="protein sequence ID" value="TRX97709.1"/>
    <property type="molecule type" value="Genomic_DNA"/>
</dbReference>
<reference evidence="3" key="1">
    <citation type="submission" date="2019-06" db="EMBL/GenBank/DDBJ databases">
        <title>Draft genome sequence of the griseofulvin-producing fungus Xylaria cubensis strain G536.</title>
        <authorList>
            <person name="Mead M.E."/>
            <person name="Raja H.A."/>
            <person name="Steenwyk J.L."/>
            <person name="Knowles S.L."/>
            <person name="Oberlies N.H."/>
            <person name="Rokas A."/>
        </authorList>
    </citation>
    <scope>NUCLEOTIDE SEQUENCE [LARGE SCALE GENOMIC DNA]</scope>
    <source>
        <strain evidence="3">G536</strain>
    </source>
</reference>
<feature type="region of interest" description="Disordered" evidence="1">
    <location>
        <begin position="275"/>
        <end position="330"/>
    </location>
</feature>
<organism evidence="2 3">
    <name type="scientific">Xylaria flabelliformis</name>
    <dbReference type="NCBI Taxonomy" id="2512241"/>
    <lineage>
        <taxon>Eukaryota</taxon>
        <taxon>Fungi</taxon>
        <taxon>Dikarya</taxon>
        <taxon>Ascomycota</taxon>
        <taxon>Pezizomycotina</taxon>
        <taxon>Sordariomycetes</taxon>
        <taxon>Xylariomycetidae</taxon>
        <taxon>Xylariales</taxon>
        <taxon>Xylariaceae</taxon>
        <taxon>Xylaria</taxon>
    </lineage>
</organism>
<feature type="compositionally biased region" description="Basic and acidic residues" evidence="1">
    <location>
        <begin position="306"/>
        <end position="318"/>
    </location>
</feature>
<protein>
    <submittedName>
        <fullName evidence="2">Uncharacterized protein</fullName>
    </submittedName>
</protein>
<feature type="compositionally biased region" description="Polar residues" evidence="1">
    <location>
        <begin position="319"/>
        <end position="330"/>
    </location>
</feature>
<feature type="region of interest" description="Disordered" evidence="1">
    <location>
        <begin position="158"/>
        <end position="189"/>
    </location>
</feature>